<comment type="similarity">
    <text evidence="2">Belongs to the eukaryotic/archaeal RNase P protein component 3 family.</text>
</comment>
<proteinExistence type="inferred from homology"/>
<organism evidence="4 5">
    <name type="scientific">Blyttiomyces helicus</name>
    <dbReference type="NCBI Taxonomy" id="388810"/>
    <lineage>
        <taxon>Eukaryota</taxon>
        <taxon>Fungi</taxon>
        <taxon>Fungi incertae sedis</taxon>
        <taxon>Chytridiomycota</taxon>
        <taxon>Chytridiomycota incertae sedis</taxon>
        <taxon>Chytridiomycetes</taxon>
        <taxon>Chytridiomycetes incertae sedis</taxon>
        <taxon>Blyttiomyces</taxon>
    </lineage>
</organism>
<dbReference type="OrthoDB" id="17948at2759"/>
<gene>
    <name evidence="4" type="ORF">BDK51DRAFT_15481</name>
</gene>
<dbReference type="PANTHER" id="PTHR13031">
    <property type="entry name" value="RIBONUCLEASE P SUBUNIT P30"/>
    <property type="match status" value="1"/>
</dbReference>
<feature type="non-terminal residue" evidence="4">
    <location>
        <position position="1"/>
    </location>
</feature>
<evidence type="ECO:0000256" key="2">
    <source>
        <dbReference type="ARBA" id="ARBA00007331"/>
    </source>
</evidence>
<dbReference type="GO" id="GO:0003723">
    <property type="term" value="F:RNA binding"/>
    <property type="evidence" value="ECO:0007669"/>
    <property type="project" value="TreeGrafter"/>
</dbReference>
<accession>A0A4P9VYI8</accession>
<dbReference type="PANTHER" id="PTHR13031:SF0">
    <property type="entry name" value="RIBONUCLEASE P PROTEIN SUBUNIT P30"/>
    <property type="match status" value="1"/>
</dbReference>
<reference evidence="5" key="1">
    <citation type="journal article" date="2018" name="Nat. Microbiol.">
        <title>Leveraging single-cell genomics to expand the fungal tree of life.</title>
        <authorList>
            <person name="Ahrendt S.R."/>
            <person name="Quandt C.A."/>
            <person name="Ciobanu D."/>
            <person name="Clum A."/>
            <person name="Salamov A."/>
            <person name="Andreopoulos B."/>
            <person name="Cheng J.F."/>
            <person name="Woyke T."/>
            <person name="Pelin A."/>
            <person name="Henrissat B."/>
            <person name="Reynolds N.K."/>
            <person name="Benny G.L."/>
            <person name="Smith M.E."/>
            <person name="James T.Y."/>
            <person name="Grigoriev I.V."/>
        </authorList>
    </citation>
    <scope>NUCLEOTIDE SEQUENCE [LARGE SCALE GENOMIC DNA]</scope>
</reference>
<dbReference type="GO" id="GO:0005655">
    <property type="term" value="C:nucleolar ribonuclease P complex"/>
    <property type="evidence" value="ECO:0007669"/>
    <property type="project" value="TreeGrafter"/>
</dbReference>
<dbReference type="InterPro" id="IPR002738">
    <property type="entry name" value="RNase_P_p30"/>
</dbReference>
<dbReference type="SUPFAM" id="SSF89550">
    <property type="entry name" value="PHP domain-like"/>
    <property type="match status" value="1"/>
</dbReference>
<dbReference type="Pfam" id="PF01876">
    <property type="entry name" value="RNase_P_p30"/>
    <property type="match status" value="1"/>
</dbReference>
<evidence type="ECO:0000313" key="4">
    <source>
        <dbReference type="EMBL" id="RKO84025.1"/>
    </source>
</evidence>
<name>A0A4P9VYI8_9FUNG</name>
<comment type="subcellular location">
    <subcellularLocation>
        <location evidence="1">Nucleus</location>
    </subcellularLocation>
</comment>
<dbReference type="GO" id="GO:0008033">
    <property type="term" value="P:tRNA processing"/>
    <property type="evidence" value="ECO:0007669"/>
    <property type="project" value="UniProtKB-KW"/>
</dbReference>
<protein>
    <submittedName>
        <fullName evidence="4">RNase P subunit p30</fullName>
    </submittedName>
</protein>
<keyword evidence="3" id="KW-0819">tRNA processing</keyword>
<dbReference type="AlphaFoldDB" id="A0A4P9VYI8"/>
<evidence type="ECO:0000256" key="3">
    <source>
        <dbReference type="ARBA" id="ARBA00022694"/>
    </source>
</evidence>
<dbReference type="Gene3D" id="3.20.20.140">
    <property type="entry name" value="Metal-dependent hydrolases"/>
    <property type="match status" value="1"/>
</dbReference>
<evidence type="ECO:0000256" key="1">
    <source>
        <dbReference type="ARBA" id="ARBA00004123"/>
    </source>
</evidence>
<dbReference type="InterPro" id="IPR016195">
    <property type="entry name" value="Pol/histidinol_Pase-like"/>
</dbReference>
<keyword evidence="5" id="KW-1185">Reference proteome</keyword>
<dbReference type="Proteomes" id="UP000269721">
    <property type="component" value="Unassembled WGS sequence"/>
</dbReference>
<dbReference type="EMBL" id="ML000582">
    <property type="protein sequence ID" value="RKO84025.1"/>
    <property type="molecule type" value="Genomic_DNA"/>
</dbReference>
<sequence>NAILSTYDLLAVQPTTEKLFQAACKTYEVDIISLDMGSRLPFYLKQPMVNLAISRGLYFEICYGPAIRDQSTRRHLISNAAALIRVTKGKNVIISSEALKAMEVRGPYDVINLYVLCLPPPPPRAPGMGFDNRN</sequence>
<evidence type="ECO:0000313" key="5">
    <source>
        <dbReference type="Proteomes" id="UP000269721"/>
    </source>
</evidence>